<protein>
    <submittedName>
        <fullName evidence="1">Uncharacterized protein</fullName>
    </submittedName>
</protein>
<dbReference type="Proteomes" id="UP001420932">
    <property type="component" value="Unassembled WGS sequence"/>
</dbReference>
<gene>
    <name evidence="1" type="ORF">Syun_012359</name>
</gene>
<comment type="caution">
    <text evidence="1">The sequence shown here is derived from an EMBL/GenBank/DDBJ whole genome shotgun (WGS) entry which is preliminary data.</text>
</comment>
<name>A0AAP0PHF7_9MAGN</name>
<dbReference type="EMBL" id="JBBNAF010000005">
    <property type="protein sequence ID" value="KAK9142959.1"/>
    <property type="molecule type" value="Genomic_DNA"/>
</dbReference>
<evidence type="ECO:0000313" key="1">
    <source>
        <dbReference type="EMBL" id="KAK9142959.1"/>
    </source>
</evidence>
<organism evidence="1 2">
    <name type="scientific">Stephania yunnanensis</name>
    <dbReference type="NCBI Taxonomy" id="152371"/>
    <lineage>
        <taxon>Eukaryota</taxon>
        <taxon>Viridiplantae</taxon>
        <taxon>Streptophyta</taxon>
        <taxon>Embryophyta</taxon>
        <taxon>Tracheophyta</taxon>
        <taxon>Spermatophyta</taxon>
        <taxon>Magnoliopsida</taxon>
        <taxon>Ranunculales</taxon>
        <taxon>Menispermaceae</taxon>
        <taxon>Menispermoideae</taxon>
        <taxon>Cissampelideae</taxon>
        <taxon>Stephania</taxon>
    </lineage>
</organism>
<sequence length="144" mass="15685">MSSTASRESVSIITCLKSLSVAISIPNLIPQSFATSEEQLPRLRCASLNNPAADARPESESTTASQFSFSMPGPRGIHLQSRLFCKTNLELPRIFELLVISSALALIDLIGSGCIPFLTPNSRSFLHVQTSQHATPKRMRQDLS</sequence>
<keyword evidence="2" id="KW-1185">Reference proteome</keyword>
<evidence type="ECO:0000313" key="2">
    <source>
        <dbReference type="Proteomes" id="UP001420932"/>
    </source>
</evidence>
<accession>A0AAP0PHF7</accession>
<reference evidence="1 2" key="1">
    <citation type="submission" date="2024-01" db="EMBL/GenBank/DDBJ databases">
        <title>Genome assemblies of Stephania.</title>
        <authorList>
            <person name="Yang L."/>
        </authorList>
    </citation>
    <scope>NUCLEOTIDE SEQUENCE [LARGE SCALE GENOMIC DNA]</scope>
    <source>
        <strain evidence="1">YNDBR</strain>
        <tissue evidence="1">Leaf</tissue>
    </source>
</reference>
<dbReference type="AlphaFoldDB" id="A0AAP0PHF7"/>
<proteinExistence type="predicted"/>